<sequence length="801" mass="88058">MSRPKLTSRQYRCYVQWLRIPVQECPPDHYRLLDLNSFESDTDRIRTAGIKRRRQIAQLAKAEEQKDAEAFVRHLSKVVSELLDPETKRRYDHRLSQRRSAAEPAVASIQPQPPVGSVAAAGTSSSDVTRRSAPEIDTSITPTPMNGSQRNRLLIPFVVAVGLVGMMLPVTLFLLLTKPAAPTESDEHHPAQAVAQGESSEAMTRGTTGAVTAIPSDPSPLQTAASVGSSAPLESIVKSNPTTAESAAAPAERIDDATIDETASPHEPESAVGKMASAKAAQPADRPIPNSLATGVPFAQLSSEFPLPEIPQVSTELSQSATAGKIVCADFSSVRLRLDSTAADLAGRYAFDVVDADHQDQEVKRWQVVAKQPDNPDGDQVQLGHFFIDDLNQLRFLWEMSQPFPKASQLVNSLLTVSMKNQQHTMQLRSAMHIGRQHTTISGKKIQLPLEIATPPSEANIGLRIVTYPTGRVATQHAPFRSDRVNPAGVLRARMPPILAQIADSAESSIVQDRGLVQVGESRDIDVDSSGFVRLNIALDRDNQQQYQLGSVARVKKIVSGRERYETSSHDELLVDSRKLTQTIQKGINEYEFAINKILAAQAEWAKLKPQYDALLRRANADPKNAARFTKQLAALRSLLLERELVINKQTKIRDNRMKSLPKSFETLGDLHATIRAVARIHNQGEFEFHLVALTEQGEISLLRADGKPNVDRIPVEIPPFRLTGNWIRLQQGLMYNLTGTDHGGGVSIKNVFKKNVPTLTGTWKRNGNAIAITTNVGQENYQLHEDVIMRSGAASLFRIP</sequence>
<feature type="transmembrane region" description="Helical" evidence="2">
    <location>
        <begin position="153"/>
        <end position="176"/>
    </location>
</feature>
<keyword evidence="2" id="KW-0472">Membrane</keyword>
<dbReference type="KEGG" id="smam:Mal15_54290"/>
<dbReference type="AlphaFoldDB" id="A0A5B9MJ08"/>
<dbReference type="Proteomes" id="UP000321353">
    <property type="component" value="Chromosome"/>
</dbReference>
<dbReference type="RefSeq" id="WP_147870441.1">
    <property type="nucleotide sequence ID" value="NZ_CP036264.1"/>
</dbReference>
<name>A0A5B9MJ08_9BACT</name>
<evidence type="ECO:0000256" key="1">
    <source>
        <dbReference type="SAM" id="MobiDB-lite"/>
    </source>
</evidence>
<evidence type="ECO:0000313" key="3">
    <source>
        <dbReference type="EMBL" id="QEG01353.1"/>
    </source>
</evidence>
<protein>
    <submittedName>
        <fullName evidence="3">Uncharacterized protein</fullName>
    </submittedName>
</protein>
<dbReference type="EMBL" id="CP036264">
    <property type="protein sequence ID" value="QEG01353.1"/>
    <property type="molecule type" value="Genomic_DNA"/>
</dbReference>
<accession>A0A5B9MJ08</accession>
<keyword evidence="2" id="KW-0812">Transmembrane</keyword>
<keyword evidence="4" id="KW-1185">Reference proteome</keyword>
<feature type="region of interest" description="Disordered" evidence="1">
    <location>
        <begin position="182"/>
        <end position="205"/>
    </location>
</feature>
<organism evidence="3 4">
    <name type="scientific">Stieleria maiorica</name>
    <dbReference type="NCBI Taxonomy" id="2795974"/>
    <lineage>
        <taxon>Bacteria</taxon>
        <taxon>Pseudomonadati</taxon>
        <taxon>Planctomycetota</taxon>
        <taxon>Planctomycetia</taxon>
        <taxon>Pirellulales</taxon>
        <taxon>Pirellulaceae</taxon>
        <taxon>Stieleria</taxon>
    </lineage>
</organism>
<keyword evidence="2" id="KW-1133">Transmembrane helix</keyword>
<reference evidence="3 4" key="1">
    <citation type="submission" date="2019-02" db="EMBL/GenBank/DDBJ databases">
        <title>Planctomycetal bacteria perform biofilm scaping via a novel small molecule.</title>
        <authorList>
            <person name="Jeske O."/>
            <person name="Boedeker C."/>
            <person name="Wiegand S."/>
            <person name="Breitling P."/>
            <person name="Kallscheuer N."/>
            <person name="Jogler M."/>
            <person name="Rohde M."/>
            <person name="Petersen J."/>
            <person name="Medema M.H."/>
            <person name="Surup F."/>
            <person name="Jogler C."/>
        </authorList>
    </citation>
    <scope>NUCLEOTIDE SEQUENCE [LARGE SCALE GENOMIC DNA]</scope>
    <source>
        <strain evidence="3 4">Mal15</strain>
    </source>
</reference>
<evidence type="ECO:0000313" key="4">
    <source>
        <dbReference type="Proteomes" id="UP000321353"/>
    </source>
</evidence>
<feature type="compositionally biased region" description="Low complexity" evidence="1">
    <location>
        <begin position="115"/>
        <end position="127"/>
    </location>
</feature>
<gene>
    <name evidence="3" type="ORF">Mal15_54290</name>
</gene>
<evidence type="ECO:0000256" key="2">
    <source>
        <dbReference type="SAM" id="Phobius"/>
    </source>
</evidence>
<proteinExistence type="predicted"/>
<feature type="region of interest" description="Disordered" evidence="1">
    <location>
        <begin position="89"/>
        <end position="144"/>
    </location>
</feature>